<reference evidence="1 2" key="1">
    <citation type="submission" date="2020-08" db="EMBL/GenBank/DDBJ databases">
        <title>Genomic Encyclopedia of Type Strains, Phase IV (KMG-IV): sequencing the most valuable type-strain genomes for metagenomic binning, comparative biology and taxonomic classification.</title>
        <authorList>
            <person name="Goeker M."/>
        </authorList>
    </citation>
    <scope>NUCLEOTIDE SEQUENCE [LARGE SCALE GENOMIC DNA]</scope>
    <source>
        <strain evidence="1 2">DSM 102238</strain>
    </source>
</reference>
<organism evidence="1 2">
    <name type="scientific">Aureimonas pseudogalii</name>
    <dbReference type="NCBI Taxonomy" id="1744844"/>
    <lineage>
        <taxon>Bacteria</taxon>
        <taxon>Pseudomonadati</taxon>
        <taxon>Pseudomonadota</taxon>
        <taxon>Alphaproteobacteria</taxon>
        <taxon>Hyphomicrobiales</taxon>
        <taxon>Aurantimonadaceae</taxon>
        <taxon>Aureimonas</taxon>
    </lineage>
</organism>
<dbReference type="SUPFAM" id="SSF52172">
    <property type="entry name" value="CheY-like"/>
    <property type="match status" value="1"/>
</dbReference>
<sequence>MIAMDLEDIVAETSDATCVWARTVSDGLEKALSDLDFALLDYNIAGGTSTPVARLLLSRDVPFCFVSASVGELPAQFRSVPRLSKPFTAEAVRRMLAAA</sequence>
<comment type="caution">
    <text evidence="1">The sequence shown here is derived from an EMBL/GenBank/DDBJ whole genome shotgun (WGS) entry which is preliminary data.</text>
</comment>
<dbReference type="Gene3D" id="3.40.50.2300">
    <property type="match status" value="1"/>
</dbReference>
<evidence type="ECO:0000313" key="2">
    <source>
        <dbReference type="Proteomes" id="UP000542776"/>
    </source>
</evidence>
<accession>A0A7W6H4D1</accession>
<dbReference type="InterPro" id="IPR011006">
    <property type="entry name" value="CheY-like_superfamily"/>
</dbReference>
<protein>
    <recommendedName>
        <fullName evidence="3">Response regulatory domain-containing protein</fullName>
    </recommendedName>
</protein>
<dbReference type="Proteomes" id="UP000542776">
    <property type="component" value="Unassembled WGS sequence"/>
</dbReference>
<dbReference type="AlphaFoldDB" id="A0A7W6H4D1"/>
<proteinExistence type="predicted"/>
<evidence type="ECO:0000313" key="1">
    <source>
        <dbReference type="EMBL" id="MBB3998192.1"/>
    </source>
</evidence>
<keyword evidence="2" id="KW-1185">Reference proteome</keyword>
<name>A0A7W6H4D1_9HYPH</name>
<evidence type="ECO:0008006" key="3">
    <source>
        <dbReference type="Google" id="ProtNLM"/>
    </source>
</evidence>
<gene>
    <name evidence="1" type="ORF">GGR04_002031</name>
</gene>
<dbReference type="EMBL" id="JACIEK010000004">
    <property type="protein sequence ID" value="MBB3998192.1"/>
    <property type="molecule type" value="Genomic_DNA"/>
</dbReference>